<dbReference type="Proteomes" id="UP000229385">
    <property type="component" value="Unassembled WGS sequence"/>
</dbReference>
<feature type="transmembrane region" description="Helical" evidence="5">
    <location>
        <begin position="35"/>
        <end position="55"/>
    </location>
</feature>
<keyword evidence="3 5" id="KW-1133">Transmembrane helix</keyword>
<evidence type="ECO:0000256" key="4">
    <source>
        <dbReference type="ARBA" id="ARBA00023136"/>
    </source>
</evidence>
<evidence type="ECO:0000256" key="3">
    <source>
        <dbReference type="ARBA" id="ARBA00022989"/>
    </source>
</evidence>
<feature type="transmembrane region" description="Helical" evidence="5">
    <location>
        <begin position="67"/>
        <end position="87"/>
    </location>
</feature>
<dbReference type="PANTHER" id="PTHR12191">
    <property type="entry name" value="SOLUTE CARRIER FAMILY 39"/>
    <property type="match status" value="1"/>
</dbReference>
<dbReference type="GO" id="GO:0005886">
    <property type="term" value="C:plasma membrane"/>
    <property type="evidence" value="ECO:0007669"/>
    <property type="project" value="TreeGrafter"/>
</dbReference>
<feature type="transmembrane region" description="Helical" evidence="5">
    <location>
        <begin position="6"/>
        <end position="26"/>
    </location>
</feature>
<dbReference type="AlphaFoldDB" id="A0A2M7XAZ6"/>
<evidence type="ECO:0000256" key="1">
    <source>
        <dbReference type="ARBA" id="ARBA00004141"/>
    </source>
</evidence>
<dbReference type="GO" id="GO:0140410">
    <property type="term" value="F:monoatomic cation:bicarbonate symporter activity"/>
    <property type="evidence" value="ECO:0007669"/>
    <property type="project" value="TreeGrafter"/>
</dbReference>
<comment type="subcellular location">
    <subcellularLocation>
        <location evidence="1">Membrane</location>
        <topology evidence="1">Multi-pass membrane protein</topology>
    </subcellularLocation>
</comment>
<organism evidence="6 7">
    <name type="scientific">Candidatus Uhrbacteria bacterium CG_4_9_14_3_um_filter_50_9</name>
    <dbReference type="NCBI Taxonomy" id="1975035"/>
    <lineage>
        <taxon>Bacteria</taxon>
        <taxon>Candidatus Uhriibacteriota</taxon>
    </lineage>
</organism>
<gene>
    <name evidence="6" type="ORF">CO174_05305</name>
</gene>
<keyword evidence="4 5" id="KW-0472">Membrane</keyword>
<name>A0A2M7XAZ6_9BACT</name>
<dbReference type="PANTHER" id="PTHR12191:SF37">
    <property type="entry name" value="ZINC TRANSPORTER FOI"/>
    <property type="match status" value="1"/>
</dbReference>
<dbReference type="GO" id="GO:0071578">
    <property type="term" value="P:zinc ion import across plasma membrane"/>
    <property type="evidence" value="ECO:0007669"/>
    <property type="project" value="TreeGrafter"/>
</dbReference>
<accession>A0A2M7XAZ6</accession>
<dbReference type="Pfam" id="PF02535">
    <property type="entry name" value="Zip"/>
    <property type="match status" value="1"/>
</dbReference>
<protein>
    <submittedName>
        <fullName evidence="6">ZIP family metal transporter</fullName>
    </submittedName>
</protein>
<dbReference type="GO" id="GO:0030003">
    <property type="term" value="P:intracellular monoatomic cation homeostasis"/>
    <property type="evidence" value="ECO:0007669"/>
    <property type="project" value="TreeGrafter"/>
</dbReference>
<evidence type="ECO:0000256" key="5">
    <source>
        <dbReference type="SAM" id="Phobius"/>
    </source>
</evidence>
<reference evidence="7" key="1">
    <citation type="submission" date="2017-09" db="EMBL/GenBank/DDBJ databases">
        <title>Depth-based differentiation of microbial function through sediment-hosted aquifers and enrichment of novel symbionts in the deep terrestrial subsurface.</title>
        <authorList>
            <person name="Probst A.J."/>
            <person name="Ladd B."/>
            <person name="Jarett J.K."/>
            <person name="Geller-Mcgrath D.E."/>
            <person name="Sieber C.M.K."/>
            <person name="Emerson J.B."/>
            <person name="Anantharaman K."/>
            <person name="Thomas B.C."/>
            <person name="Malmstrom R."/>
            <person name="Stieglmeier M."/>
            <person name="Klingl A."/>
            <person name="Woyke T."/>
            <person name="Ryan C.M."/>
            <person name="Banfield J.F."/>
        </authorList>
    </citation>
    <scope>NUCLEOTIDE SEQUENCE [LARGE SCALE GENOMIC DNA]</scope>
</reference>
<evidence type="ECO:0000313" key="6">
    <source>
        <dbReference type="EMBL" id="PJA45033.1"/>
    </source>
</evidence>
<feature type="transmembrane region" description="Helical" evidence="5">
    <location>
        <begin position="207"/>
        <end position="229"/>
    </location>
</feature>
<proteinExistence type="predicted"/>
<dbReference type="InterPro" id="IPR050799">
    <property type="entry name" value="ZIP_Transporter"/>
</dbReference>
<dbReference type="EMBL" id="PFWU01000053">
    <property type="protein sequence ID" value="PJA45033.1"/>
    <property type="molecule type" value="Genomic_DNA"/>
</dbReference>
<evidence type="ECO:0000313" key="7">
    <source>
        <dbReference type="Proteomes" id="UP000229385"/>
    </source>
</evidence>
<feature type="transmembrane region" description="Helical" evidence="5">
    <location>
        <begin position="241"/>
        <end position="261"/>
    </location>
</feature>
<sequence>MTLVAVLIATFIIAVLSLMGMTILFIKDSAVGKAVLSLVALSAGAMLGNALFHLLPESIELAQEGGGVSLFVSMLLFSLAFALSFLFEQLFSWHHCHRASHHAGHDQPEDCQLGRKPYTQLVLMSDAIHNFIDGIIIAAAFIVSPALGVTTTIAIALHEIPQELGDFAVLVHGGYKRGRALLLNAFSASSVILGGLVGYFVSSSVELAIPVLIPFAAGAFVYIAASDLLPELKHEEKIKDSLLHFLIFSLGIGIMIITTFLE</sequence>
<evidence type="ECO:0000256" key="2">
    <source>
        <dbReference type="ARBA" id="ARBA00022692"/>
    </source>
</evidence>
<keyword evidence="2 5" id="KW-0812">Transmembrane</keyword>
<dbReference type="GO" id="GO:0005385">
    <property type="term" value="F:zinc ion transmembrane transporter activity"/>
    <property type="evidence" value="ECO:0007669"/>
    <property type="project" value="TreeGrafter"/>
</dbReference>
<dbReference type="InterPro" id="IPR003689">
    <property type="entry name" value="ZIP"/>
</dbReference>
<feature type="transmembrane region" description="Helical" evidence="5">
    <location>
        <begin position="181"/>
        <end position="201"/>
    </location>
</feature>
<comment type="caution">
    <text evidence="6">The sequence shown here is derived from an EMBL/GenBank/DDBJ whole genome shotgun (WGS) entry which is preliminary data.</text>
</comment>